<reference evidence="4" key="2">
    <citation type="submission" date="2020-05" db="UniProtKB">
        <authorList>
            <consortium name="EnsemblMetazoa"/>
        </authorList>
    </citation>
    <scope>IDENTIFICATION</scope>
</reference>
<comment type="similarity">
    <text evidence="1">Belongs to the asteroid family.</text>
</comment>
<dbReference type="VEuPathDB" id="VectorBase:ASIC006113"/>
<dbReference type="EnsemblMetazoa" id="ASIC006113-RA">
    <property type="protein sequence ID" value="ASIC006113-PA"/>
    <property type="gene ID" value="ASIC006113"/>
</dbReference>
<keyword evidence="5" id="KW-1185">Reference proteome</keyword>
<protein>
    <submittedName>
        <fullName evidence="4">XPG_I_2 domain-containing protein</fullName>
    </submittedName>
</protein>
<reference evidence="3 5" key="1">
    <citation type="journal article" date="2014" name="BMC Genomics">
        <title>Genome sequence of Anopheles sinensis provides insight into genetics basis of mosquito competence for malaria parasites.</title>
        <authorList>
            <person name="Zhou D."/>
            <person name="Zhang D."/>
            <person name="Ding G."/>
            <person name="Shi L."/>
            <person name="Hou Q."/>
            <person name="Ye Y."/>
            <person name="Xu Y."/>
            <person name="Zhou H."/>
            <person name="Xiong C."/>
            <person name="Li S."/>
            <person name="Yu J."/>
            <person name="Hong S."/>
            <person name="Yu X."/>
            <person name="Zou P."/>
            <person name="Chen C."/>
            <person name="Chang X."/>
            <person name="Wang W."/>
            <person name="Lv Y."/>
            <person name="Sun Y."/>
            <person name="Ma L."/>
            <person name="Shen B."/>
            <person name="Zhu C."/>
        </authorList>
    </citation>
    <scope>NUCLEOTIDE SEQUENCE [LARGE SCALE GENOMIC DNA]</scope>
</reference>
<evidence type="ECO:0000256" key="2">
    <source>
        <dbReference type="SAM" id="MobiDB-lite"/>
    </source>
</evidence>
<feature type="compositionally biased region" description="Low complexity" evidence="2">
    <location>
        <begin position="459"/>
        <end position="469"/>
    </location>
</feature>
<organism evidence="3">
    <name type="scientific">Anopheles sinensis</name>
    <name type="common">Mosquito</name>
    <dbReference type="NCBI Taxonomy" id="74873"/>
    <lineage>
        <taxon>Eukaryota</taxon>
        <taxon>Metazoa</taxon>
        <taxon>Ecdysozoa</taxon>
        <taxon>Arthropoda</taxon>
        <taxon>Hexapoda</taxon>
        <taxon>Insecta</taxon>
        <taxon>Pterygota</taxon>
        <taxon>Neoptera</taxon>
        <taxon>Endopterygota</taxon>
        <taxon>Diptera</taxon>
        <taxon>Nematocera</taxon>
        <taxon>Culicoidea</taxon>
        <taxon>Culicidae</taxon>
        <taxon>Anophelinae</taxon>
        <taxon>Anopheles</taxon>
    </lineage>
</organism>
<dbReference type="Proteomes" id="UP000030765">
    <property type="component" value="Unassembled WGS sequence"/>
</dbReference>
<dbReference type="Gene3D" id="3.40.50.1010">
    <property type="entry name" value="5'-nuclease"/>
    <property type="match status" value="1"/>
</dbReference>
<dbReference type="AlphaFoldDB" id="A0A084VL67"/>
<sequence length="911" mass="104073">MGVRGLTTFIASKAEIFLKPHELHDTNLVIDGDNLCMQLFKKSQLTSTPLGGNYDLYHRIVLDFFHMLSMCNVVPYVLLDGGYEARKMYTVKDRLLQTIHSIKTMNHGAMSSTKPLMLREVFVDALRCAGVSVMRCPFEADDEVAILARKLNCPVMSYDSDFYIHNVQYIPYVTVTHKVYRKVADKEGENFEIGIVEWNRSKSGAKRSERVKFVAQYGDETVIKSDAVETYYYLDCCMYTLDNLIGPNVRLPKDMIPLFAVLLGNDYIERKVLAPFYSTISTGRAKRATGRQSKRIKVILKWLQNHTVQSATRSIINHVRQEKKGHVYRQILTAMRGYNCEDCVSFRYFGFTDTVLEDEEIERHIQDVLESDDDNDDADVLGEDEEEEAEESINEEDEGSDDGNNDDDELAEENDFLDEEAEAEESINEEDEGSDDSGTEPGEEIDSCGDENEAENVQDPQADAQQSSASEEEDTNDGDLKRMAPYRNKYTDHDWPEWFRELYGAAKLPRFLADLLHSNVYLNYPQVEDITKPDSNEISYPILRTIFAILKSSCSRPVYAFKYISRRVKVPGLCYVTFRDVKLPDGVQFDPASTSNVAVLEELFKDCKIDAWHDLLQSIRTLPNNLQLYFLAIIYWATNCTDANVAHVLALIVCILQLQIIDPSLKSKNRDVKLFQTQHATYLEEQRRKVLKTAKVGKSKEEEQEDQAGKFNRTFYNQLSSSTSRSELMLAYEMLIGHFTANEKLNRKHTSIDRGITHTLAEFQSVCHNLSALVSLLGYPFENVRMHELFNSMFVYNLYDTMKSRANPTEYACTTFFRSSAMLQSALRRMCKFVEKYVPDLQQRRRTVRGLAKVAGKKKANVVDSKPVKRKSAPSTKPTKPDPVGQESTSESDKDDFIDLNNKFSQLLLAS</sequence>
<dbReference type="PANTHER" id="PTHR15665">
    <property type="entry name" value="ASTEROID PROTEIN"/>
    <property type="match status" value="1"/>
</dbReference>
<evidence type="ECO:0000256" key="1">
    <source>
        <dbReference type="ARBA" id="ARBA00007398"/>
    </source>
</evidence>
<name>A0A084VL67_ANOSI</name>
<dbReference type="STRING" id="74873.A0A084VL67"/>
<dbReference type="PANTHER" id="PTHR15665:SF1">
    <property type="entry name" value="PROTEIN ASTEROID HOMOLOG 1"/>
    <property type="match status" value="1"/>
</dbReference>
<dbReference type="OrthoDB" id="25987at2759"/>
<dbReference type="OMA" id="VMRCVFE"/>
<evidence type="ECO:0000313" key="3">
    <source>
        <dbReference type="EMBL" id="KFB38711.1"/>
    </source>
</evidence>
<dbReference type="InterPro" id="IPR026832">
    <property type="entry name" value="Asteroid"/>
</dbReference>
<feature type="region of interest" description="Disordered" evidence="2">
    <location>
        <begin position="858"/>
        <end position="896"/>
    </location>
</feature>
<dbReference type="InterPro" id="IPR029060">
    <property type="entry name" value="PIN-like_dom_sf"/>
</dbReference>
<dbReference type="VEuPathDB" id="VectorBase:ASIS010565"/>
<evidence type="ECO:0000313" key="5">
    <source>
        <dbReference type="Proteomes" id="UP000030765"/>
    </source>
</evidence>
<feature type="region of interest" description="Disordered" evidence="2">
    <location>
        <begin position="366"/>
        <end position="485"/>
    </location>
</feature>
<dbReference type="CDD" id="cd18676">
    <property type="entry name" value="PIN_asteroid-like"/>
    <property type="match status" value="1"/>
</dbReference>
<evidence type="ECO:0000313" key="4">
    <source>
        <dbReference type="EnsemblMetazoa" id="ASIC006113-PA"/>
    </source>
</evidence>
<proteinExistence type="inferred from homology"/>
<feature type="compositionally biased region" description="Acidic residues" evidence="2">
    <location>
        <begin position="369"/>
        <end position="456"/>
    </location>
</feature>
<gene>
    <name evidence="3" type="ORF">ZHAS_00006113</name>
</gene>
<dbReference type="EMBL" id="ATLV01014417">
    <property type="status" value="NOT_ANNOTATED_CDS"/>
    <property type="molecule type" value="Genomic_DNA"/>
</dbReference>
<accession>A0A084VL67</accession>
<dbReference type="SUPFAM" id="SSF88723">
    <property type="entry name" value="PIN domain-like"/>
    <property type="match status" value="1"/>
</dbReference>
<dbReference type="EMBL" id="KE524970">
    <property type="protein sequence ID" value="KFB38711.1"/>
    <property type="molecule type" value="Genomic_DNA"/>
</dbReference>